<dbReference type="AlphaFoldDB" id="A0A8S3QZ37"/>
<evidence type="ECO:0000313" key="2">
    <source>
        <dbReference type="Proteomes" id="UP000683360"/>
    </source>
</evidence>
<organism evidence="1 2">
    <name type="scientific">Mytilus edulis</name>
    <name type="common">Blue mussel</name>
    <dbReference type="NCBI Taxonomy" id="6550"/>
    <lineage>
        <taxon>Eukaryota</taxon>
        <taxon>Metazoa</taxon>
        <taxon>Spiralia</taxon>
        <taxon>Lophotrochozoa</taxon>
        <taxon>Mollusca</taxon>
        <taxon>Bivalvia</taxon>
        <taxon>Autobranchia</taxon>
        <taxon>Pteriomorphia</taxon>
        <taxon>Mytilida</taxon>
        <taxon>Mytiloidea</taxon>
        <taxon>Mytilidae</taxon>
        <taxon>Mytilinae</taxon>
        <taxon>Mytilus</taxon>
    </lineage>
</organism>
<accession>A0A8S3QZ37</accession>
<reference evidence="1" key="1">
    <citation type="submission" date="2021-03" db="EMBL/GenBank/DDBJ databases">
        <authorList>
            <person name="Bekaert M."/>
        </authorList>
    </citation>
    <scope>NUCLEOTIDE SEQUENCE</scope>
</reference>
<keyword evidence="2" id="KW-1185">Reference proteome</keyword>
<dbReference type="EMBL" id="CAJPWZ010000863">
    <property type="protein sequence ID" value="CAG2201706.1"/>
    <property type="molecule type" value="Genomic_DNA"/>
</dbReference>
<proteinExistence type="predicted"/>
<dbReference type="Proteomes" id="UP000683360">
    <property type="component" value="Unassembled WGS sequence"/>
</dbReference>
<protein>
    <submittedName>
        <fullName evidence="1">Uncharacterized protein</fullName>
    </submittedName>
</protein>
<evidence type="ECO:0000313" key="1">
    <source>
        <dbReference type="EMBL" id="CAG2201706.1"/>
    </source>
</evidence>
<comment type="caution">
    <text evidence="1">The sequence shown here is derived from an EMBL/GenBank/DDBJ whole genome shotgun (WGS) entry which is preliminary data.</text>
</comment>
<name>A0A8S3QZ37_MYTED</name>
<sequence>MREYLAARGVNVTHLRYFDKQNRRTASAQLNIDAQCETLIRDPSFWPEGIFLKEWLPCISLHVQDFAKGPVCTFQSYEDGPKTGIDHIVTNTKIHETFTINEMDKAYNEHIMNIANRMEESIDNDQRYVWSVLKSRRKQKTVCRELNLNRITHAQERLVYLILEIFTSVPDSSTFNVTGVPNSTAFDVSLMICLIRNLAFIINPTHGFDILPPPEETTQDLT</sequence>
<gene>
    <name evidence="1" type="ORF">MEDL_16304</name>
</gene>